<dbReference type="AlphaFoldDB" id="A0A1M5VVH0"/>
<evidence type="ECO:0000256" key="3">
    <source>
        <dbReference type="ARBA" id="ARBA00023145"/>
    </source>
</evidence>
<keyword evidence="1 4" id="KW-0645">Protease</keyword>
<comment type="similarity">
    <text evidence="4">Belongs to the peptidase A25 family.</text>
</comment>
<evidence type="ECO:0000256" key="1">
    <source>
        <dbReference type="ARBA" id="ARBA00022670"/>
    </source>
</evidence>
<sequence length="301" mass="32112">MWTKRTDLAVEAKEIWKESAEKTTELKGVKSRDTEDNGFKITTVEILDDEGAQALNKPVGTYITMEIDKLVRREDNAFTLGAETLGRQIAEIMKLGDGDSVLVVGLGNDAITPDAIGPQTAKNTMVTRHLVEKMPEEFGSVRRVSVLVSGVLGTTGIESAEFIKAVAERLKPNQVIVVDALASRKLARVCRTVQLADTGIVPGSGVGNSRAAISKETLGVPVTAIGVPTVVDAGTLAADLAEQAGAKDLNPEDLSQFGGSMIVTPKEIDNNVSDISKLIGYGINLALHKDLEIEDINMFLS</sequence>
<evidence type="ECO:0000256" key="2">
    <source>
        <dbReference type="ARBA" id="ARBA00022801"/>
    </source>
</evidence>
<comment type="PTM">
    <text evidence="4">Autoproteolytically processed. The inactive tetrameric zymogen termed p46 autoprocesses to a smaller form termed p41, which is active only during spore germination.</text>
</comment>
<dbReference type="EC" id="3.4.24.78" evidence="4"/>
<evidence type="ECO:0000256" key="4">
    <source>
        <dbReference type="HAMAP-Rule" id="MF_00626"/>
    </source>
</evidence>
<feature type="chain" id="PRO_5023255235" description="Germination protease" evidence="4">
    <location>
        <begin position="8"/>
        <end position="301"/>
    </location>
</feature>
<dbReference type="Proteomes" id="UP000183995">
    <property type="component" value="Unassembled WGS sequence"/>
</dbReference>
<accession>A0A1M5VVH0</accession>
<protein>
    <recommendedName>
        <fullName evidence="4">Germination protease</fullName>
        <ecNumber evidence="4">3.4.24.78</ecNumber>
    </recommendedName>
    <alternativeName>
        <fullName evidence="4">GPR endopeptidase</fullName>
    </alternativeName>
    <alternativeName>
        <fullName evidence="4">Germination proteinase</fullName>
    </alternativeName>
    <alternativeName>
        <fullName evidence="4">Spore protease</fullName>
    </alternativeName>
</protein>
<name>A0A1M5VVH0_9FIRM</name>
<keyword evidence="2 4" id="KW-0378">Hydrolase</keyword>
<dbReference type="InterPro" id="IPR005080">
    <property type="entry name" value="Peptidase_A25"/>
</dbReference>
<dbReference type="Pfam" id="PF03418">
    <property type="entry name" value="Peptidase_A25"/>
    <property type="match status" value="2"/>
</dbReference>
<dbReference type="InterPro" id="IPR023430">
    <property type="entry name" value="Pept_HybD-like_dom_sf"/>
</dbReference>
<dbReference type="GO" id="GO:0009847">
    <property type="term" value="P:spore germination"/>
    <property type="evidence" value="ECO:0007669"/>
    <property type="project" value="UniProtKB-UniRule"/>
</dbReference>
<dbReference type="STRING" id="1123282.SAMN02745823_01037"/>
<comment type="catalytic activity">
    <reaction evidence="4">
        <text>Endopeptidase action with P4 Glu or Asp, P1 preferably Glu &gt; Asp, P1' hydrophobic and P2' Ala.</text>
        <dbReference type="EC" id="3.4.24.78"/>
    </reaction>
</comment>
<keyword evidence="3 4" id="KW-0865">Zymogen</keyword>
<evidence type="ECO:0000313" key="5">
    <source>
        <dbReference type="EMBL" id="SHH78933.1"/>
    </source>
</evidence>
<dbReference type="SUPFAM" id="SSF53163">
    <property type="entry name" value="HybD-like"/>
    <property type="match status" value="1"/>
</dbReference>
<organism evidence="5 6">
    <name type="scientific">Sporobacter termitidis DSM 10068</name>
    <dbReference type="NCBI Taxonomy" id="1123282"/>
    <lineage>
        <taxon>Bacteria</taxon>
        <taxon>Bacillati</taxon>
        <taxon>Bacillota</taxon>
        <taxon>Clostridia</taxon>
        <taxon>Eubacteriales</taxon>
        <taxon>Oscillospiraceae</taxon>
        <taxon>Sporobacter</taxon>
    </lineage>
</organism>
<evidence type="ECO:0000313" key="6">
    <source>
        <dbReference type="Proteomes" id="UP000183995"/>
    </source>
</evidence>
<dbReference type="NCBIfam" id="TIGR01441">
    <property type="entry name" value="GPR"/>
    <property type="match status" value="1"/>
</dbReference>
<dbReference type="RefSeq" id="WP_073076577.1">
    <property type="nucleotide sequence ID" value="NZ_FQXV01000002.1"/>
</dbReference>
<comment type="function">
    <text evidence="4">Initiates the rapid degradation of small, acid-soluble proteins during spore germination.</text>
</comment>
<dbReference type="OrthoDB" id="9777293at2"/>
<dbReference type="PIRSF" id="PIRSF019549">
    <property type="entry name" value="Peptidase_A25"/>
    <property type="match status" value="1"/>
</dbReference>
<comment type="subunit">
    <text evidence="4">Homotetramer.</text>
</comment>
<dbReference type="EMBL" id="FQXV01000002">
    <property type="protein sequence ID" value="SHH78933.1"/>
    <property type="molecule type" value="Genomic_DNA"/>
</dbReference>
<keyword evidence="6" id="KW-1185">Reference proteome</keyword>
<dbReference type="HAMAP" id="MF_00626">
    <property type="entry name" value="Germination_prot"/>
    <property type="match status" value="1"/>
</dbReference>
<proteinExistence type="inferred from homology"/>
<gene>
    <name evidence="4" type="primary">gpr</name>
    <name evidence="5" type="ORF">SAMN02745823_01037</name>
</gene>
<dbReference type="GO" id="GO:0004222">
    <property type="term" value="F:metalloendopeptidase activity"/>
    <property type="evidence" value="ECO:0007669"/>
    <property type="project" value="UniProtKB-UniRule"/>
</dbReference>
<reference evidence="5 6" key="1">
    <citation type="submission" date="2016-11" db="EMBL/GenBank/DDBJ databases">
        <authorList>
            <person name="Jaros S."/>
            <person name="Januszkiewicz K."/>
            <person name="Wedrychowicz H."/>
        </authorList>
    </citation>
    <scope>NUCLEOTIDE SEQUENCE [LARGE SCALE GENOMIC DNA]</scope>
    <source>
        <strain evidence="5 6">DSM 10068</strain>
    </source>
</reference>
<dbReference type="Gene3D" id="3.40.50.1450">
    <property type="entry name" value="HybD-like"/>
    <property type="match status" value="1"/>
</dbReference>
<dbReference type="GO" id="GO:0006508">
    <property type="term" value="P:proteolysis"/>
    <property type="evidence" value="ECO:0007669"/>
    <property type="project" value="UniProtKB-UniRule"/>
</dbReference>
<feature type="propeptide" id="PRO_5009990152" evidence="4">
    <location>
        <begin position="1"/>
        <end position="7"/>
    </location>
</feature>